<dbReference type="OrthoDB" id="2473514at2759"/>
<accession>A0A397JKR6</accession>
<comment type="caution">
    <text evidence="1">The sequence shown here is derived from an EMBL/GenBank/DDBJ whole genome shotgun (WGS) entry which is preliminary data.</text>
</comment>
<keyword evidence="2" id="KW-1185">Reference proteome</keyword>
<evidence type="ECO:0000313" key="2">
    <source>
        <dbReference type="Proteomes" id="UP000266861"/>
    </source>
</evidence>
<dbReference type="AlphaFoldDB" id="A0A397JKR6"/>
<gene>
    <name evidence="1" type="ORF">Glove_60g148</name>
</gene>
<name>A0A397JKR6_9GLOM</name>
<dbReference type="EMBL" id="PQFF01000057">
    <property type="protein sequence ID" value="RHZ85764.1"/>
    <property type="molecule type" value="Genomic_DNA"/>
</dbReference>
<protein>
    <submittedName>
        <fullName evidence="1">Uncharacterized protein</fullName>
    </submittedName>
</protein>
<evidence type="ECO:0000313" key="1">
    <source>
        <dbReference type="EMBL" id="RHZ85764.1"/>
    </source>
</evidence>
<proteinExistence type="predicted"/>
<sequence>MVQGRFIEKIMPYKRILDKQLWKDIIQHMVIPDQPVKSNILPERWAMHEVEISTWIDRKTISNKYSI</sequence>
<dbReference type="Proteomes" id="UP000266861">
    <property type="component" value="Unassembled WGS sequence"/>
</dbReference>
<organism evidence="1 2">
    <name type="scientific">Diversispora epigaea</name>
    <dbReference type="NCBI Taxonomy" id="1348612"/>
    <lineage>
        <taxon>Eukaryota</taxon>
        <taxon>Fungi</taxon>
        <taxon>Fungi incertae sedis</taxon>
        <taxon>Mucoromycota</taxon>
        <taxon>Glomeromycotina</taxon>
        <taxon>Glomeromycetes</taxon>
        <taxon>Diversisporales</taxon>
        <taxon>Diversisporaceae</taxon>
        <taxon>Diversispora</taxon>
    </lineage>
</organism>
<reference evidence="1 2" key="1">
    <citation type="submission" date="2018-08" db="EMBL/GenBank/DDBJ databases">
        <title>Genome and evolution of the arbuscular mycorrhizal fungus Diversispora epigaea (formerly Glomus versiforme) and its bacterial endosymbionts.</title>
        <authorList>
            <person name="Sun X."/>
            <person name="Fei Z."/>
            <person name="Harrison M."/>
        </authorList>
    </citation>
    <scope>NUCLEOTIDE SEQUENCE [LARGE SCALE GENOMIC DNA]</scope>
    <source>
        <strain evidence="1 2">IT104</strain>
    </source>
</reference>